<dbReference type="RefSeq" id="XP_038847081.1">
    <property type="nucleotide sequence ID" value="XM_038991153.1"/>
</dbReference>
<dbReference type="GeneID" id="120046152"/>
<feature type="compositionally biased region" description="Basic and acidic residues" evidence="1">
    <location>
        <begin position="68"/>
        <end position="90"/>
    </location>
</feature>
<keyword evidence="2" id="KW-1185">Reference proteome</keyword>
<proteinExistence type="predicted"/>
<gene>
    <name evidence="3" type="primary">LOC120046152</name>
</gene>
<name>A0A8U0UCQ5_SALNM</name>
<feature type="compositionally biased region" description="Basic and acidic residues" evidence="1">
    <location>
        <begin position="16"/>
        <end position="25"/>
    </location>
</feature>
<dbReference type="AlphaFoldDB" id="A0A8U0UCQ5"/>
<dbReference type="Proteomes" id="UP000808372">
    <property type="component" value="Chromosome 4"/>
</dbReference>
<feature type="region of interest" description="Disordered" evidence="1">
    <location>
        <begin position="1"/>
        <end position="103"/>
    </location>
</feature>
<sequence length="214" mass="24855">MWSRERRETYWSNSEKGGDRQEKKTSRLRKIKLSHRQKDPRKQRQTSEETQRPLLTLLPSNSEDDSQQSDKGEGEHSEEPKGLSKADHWKGPAPTVEEESREEELDEYFEDTFLSPPHPWISASKSQHASVNMQVSTCKSQHARVNMQESTCKSQHARVNMQESTCKSQHARVNMQESTCKSQHARVNMQESTCKSQHARVMQESTCKSQHRFD</sequence>
<organism evidence="2 3">
    <name type="scientific">Salvelinus namaycush</name>
    <name type="common">Lake trout</name>
    <name type="synonym">Salmo namaycush</name>
    <dbReference type="NCBI Taxonomy" id="8040"/>
    <lineage>
        <taxon>Eukaryota</taxon>
        <taxon>Metazoa</taxon>
        <taxon>Chordata</taxon>
        <taxon>Craniata</taxon>
        <taxon>Vertebrata</taxon>
        <taxon>Euteleostomi</taxon>
        <taxon>Actinopterygii</taxon>
        <taxon>Neopterygii</taxon>
        <taxon>Teleostei</taxon>
        <taxon>Protacanthopterygii</taxon>
        <taxon>Salmoniformes</taxon>
        <taxon>Salmonidae</taxon>
        <taxon>Salmoninae</taxon>
        <taxon>Salvelinus</taxon>
    </lineage>
</organism>
<feature type="compositionally biased region" description="Basic and acidic residues" evidence="1">
    <location>
        <begin position="36"/>
        <end position="51"/>
    </location>
</feature>
<accession>A0A8U0UCQ5</accession>
<evidence type="ECO:0000313" key="2">
    <source>
        <dbReference type="Proteomes" id="UP000808372"/>
    </source>
</evidence>
<feature type="compositionally biased region" description="Basic residues" evidence="1">
    <location>
        <begin position="26"/>
        <end position="35"/>
    </location>
</feature>
<evidence type="ECO:0000313" key="3">
    <source>
        <dbReference type="RefSeq" id="XP_038847081.1"/>
    </source>
</evidence>
<dbReference type="KEGG" id="snh:120046152"/>
<reference evidence="3" key="1">
    <citation type="submission" date="2025-08" db="UniProtKB">
        <authorList>
            <consortium name="RefSeq"/>
        </authorList>
    </citation>
    <scope>IDENTIFICATION</scope>
    <source>
        <tissue evidence="3">White muscle</tissue>
    </source>
</reference>
<evidence type="ECO:0000256" key="1">
    <source>
        <dbReference type="SAM" id="MobiDB-lite"/>
    </source>
</evidence>
<protein>
    <submittedName>
        <fullName evidence="3">Glutamic acid-rich protein-like</fullName>
    </submittedName>
</protein>